<dbReference type="InterPro" id="IPR050469">
    <property type="entry name" value="Diguanylate_Cyclase"/>
</dbReference>
<proteinExistence type="predicted"/>
<evidence type="ECO:0000313" key="4">
    <source>
        <dbReference type="Proteomes" id="UP000198943"/>
    </source>
</evidence>
<dbReference type="Proteomes" id="UP000198943">
    <property type="component" value="Unassembled WGS sequence"/>
</dbReference>
<accession>A0A1G6LXC4</accession>
<dbReference type="InterPro" id="IPR043128">
    <property type="entry name" value="Rev_trsase/Diguanyl_cyclase"/>
</dbReference>
<evidence type="ECO:0000259" key="2">
    <source>
        <dbReference type="PROSITE" id="PS50887"/>
    </source>
</evidence>
<reference evidence="4" key="1">
    <citation type="submission" date="2016-10" db="EMBL/GenBank/DDBJ databases">
        <authorList>
            <person name="Varghese N."/>
            <person name="Submissions S."/>
        </authorList>
    </citation>
    <scope>NUCLEOTIDE SEQUENCE [LARGE SCALE GENOMIC DNA]</scope>
    <source>
        <strain evidence="4">DSM 11005</strain>
    </source>
</reference>
<dbReference type="Gene3D" id="3.30.70.270">
    <property type="match status" value="1"/>
</dbReference>
<evidence type="ECO:0000256" key="1">
    <source>
        <dbReference type="SAM" id="Phobius"/>
    </source>
</evidence>
<keyword evidence="1" id="KW-0472">Membrane</keyword>
<evidence type="ECO:0000313" key="3">
    <source>
        <dbReference type="EMBL" id="SDC47871.1"/>
    </source>
</evidence>
<dbReference type="RefSeq" id="WP_093730399.1">
    <property type="nucleotide sequence ID" value="NZ_FMYW01000008.1"/>
</dbReference>
<dbReference type="PROSITE" id="PS50887">
    <property type="entry name" value="GGDEF"/>
    <property type="match status" value="1"/>
</dbReference>
<keyword evidence="1" id="KW-0812">Transmembrane</keyword>
<feature type="transmembrane region" description="Helical" evidence="1">
    <location>
        <begin position="238"/>
        <end position="258"/>
    </location>
</feature>
<dbReference type="CDD" id="cd01949">
    <property type="entry name" value="GGDEF"/>
    <property type="match status" value="1"/>
</dbReference>
<keyword evidence="4" id="KW-1185">Reference proteome</keyword>
<name>A0A1G6LXC4_9FIRM</name>
<dbReference type="GO" id="GO:0005886">
    <property type="term" value="C:plasma membrane"/>
    <property type="evidence" value="ECO:0007669"/>
    <property type="project" value="TreeGrafter"/>
</dbReference>
<dbReference type="EMBL" id="FMYW01000008">
    <property type="protein sequence ID" value="SDC47871.1"/>
    <property type="molecule type" value="Genomic_DNA"/>
</dbReference>
<dbReference type="OrthoDB" id="9804955at2"/>
<dbReference type="InterPro" id="IPR029787">
    <property type="entry name" value="Nucleotide_cyclase"/>
</dbReference>
<gene>
    <name evidence="3" type="ORF">SAMN04487864_10874</name>
</gene>
<dbReference type="GO" id="GO:0052621">
    <property type="term" value="F:diguanylate cyclase activity"/>
    <property type="evidence" value="ECO:0007669"/>
    <property type="project" value="TreeGrafter"/>
</dbReference>
<feature type="domain" description="GGDEF" evidence="2">
    <location>
        <begin position="338"/>
        <end position="460"/>
    </location>
</feature>
<keyword evidence="1" id="KW-1133">Transmembrane helix</keyword>
<dbReference type="PANTHER" id="PTHR45138">
    <property type="entry name" value="REGULATORY COMPONENTS OF SENSORY TRANSDUCTION SYSTEM"/>
    <property type="match status" value="1"/>
</dbReference>
<dbReference type="NCBIfam" id="TIGR00254">
    <property type="entry name" value="GGDEF"/>
    <property type="match status" value="1"/>
</dbReference>
<sequence length="460" mass="50486">MKSTQPQQIAVGAKSTGGIAANSLMWPIIVVLAILHIVIFALIVQINATSAKLSAVSRTAGERIEEATSVLAGASLLSETSTNFIMVPVHEHGEINVAPLAVFATELARPHRGNQVLERFRNYDVSPEALARLKDAAGNAEKLKDAQLHALALINSVYPFPNVYPVNQIPLPELNEAEKAMPAERRLAQSRIVALGSVASMNKRAVSQNVNACKDILRANVGAAAAEVGKKIVILRTVLLGLAGLVMLILIGTFVALYKQMIHPLQGFVQLITANQPLDEEKGLQEVRLVASAYNSLRKRRDALDAILRSAAETDALTNLPNRYRFEQYLLDVGERGYSLAILMFDINYLKETNDTEGHSAGDNLIRTAAQCITSCFGEKSFRIGGDEFAAVVEDCRPETVQQMIYRFREAEEQENISISVGYAYADNISETTIKQLLDEADKQMYAEKQAAHKRLRQYV</sequence>
<dbReference type="InterPro" id="IPR000160">
    <property type="entry name" value="GGDEF_dom"/>
</dbReference>
<dbReference type="SMART" id="SM00267">
    <property type="entry name" value="GGDEF"/>
    <property type="match status" value="1"/>
</dbReference>
<organism evidence="3 4">
    <name type="scientific">Succiniclasticum ruminis</name>
    <dbReference type="NCBI Taxonomy" id="40841"/>
    <lineage>
        <taxon>Bacteria</taxon>
        <taxon>Bacillati</taxon>
        <taxon>Bacillota</taxon>
        <taxon>Negativicutes</taxon>
        <taxon>Acidaminococcales</taxon>
        <taxon>Acidaminococcaceae</taxon>
        <taxon>Succiniclasticum</taxon>
    </lineage>
</organism>
<protein>
    <submittedName>
        <fullName evidence="3">Diguanylate cyclase (GGDEF) domain-containing protein</fullName>
    </submittedName>
</protein>
<dbReference type="PANTHER" id="PTHR45138:SF9">
    <property type="entry name" value="DIGUANYLATE CYCLASE DGCM-RELATED"/>
    <property type="match status" value="1"/>
</dbReference>
<feature type="transmembrane region" description="Helical" evidence="1">
    <location>
        <begin position="24"/>
        <end position="44"/>
    </location>
</feature>
<dbReference type="AlphaFoldDB" id="A0A1G6LXC4"/>
<dbReference type="Pfam" id="PF00990">
    <property type="entry name" value="GGDEF"/>
    <property type="match status" value="1"/>
</dbReference>
<dbReference type="GO" id="GO:1902201">
    <property type="term" value="P:negative regulation of bacterial-type flagellum-dependent cell motility"/>
    <property type="evidence" value="ECO:0007669"/>
    <property type="project" value="TreeGrafter"/>
</dbReference>
<dbReference type="SUPFAM" id="SSF55073">
    <property type="entry name" value="Nucleotide cyclase"/>
    <property type="match status" value="1"/>
</dbReference>
<dbReference type="GO" id="GO:0043709">
    <property type="term" value="P:cell adhesion involved in single-species biofilm formation"/>
    <property type="evidence" value="ECO:0007669"/>
    <property type="project" value="TreeGrafter"/>
</dbReference>